<evidence type="ECO:0000313" key="4">
    <source>
        <dbReference type="Proteomes" id="UP001054821"/>
    </source>
</evidence>
<dbReference type="PANTHER" id="PTHR46890:SF1">
    <property type="entry name" value="REVERSE TRANSCRIPTASE DOMAIN-CONTAINING PROTEIN"/>
    <property type="match status" value="1"/>
</dbReference>
<dbReference type="InterPro" id="IPR052343">
    <property type="entry name" value="Retrotransposon-Effector_Assoc"/>
</dbReference>
<organism evidence="3 4">
    <name type="scientific">Prunus dulcis</name>
    <name type="common">Almond</name>
    <name type="synonym">Amygdalus dulcis</name>
    <dbReference type="NCBI Taxonomy" id="3755"/>
    <lineage>
        <taxon>Eukaryota</taxon>
        <taxon>Viridiplantae</taxon>
        <taxon>Streptophyta</taxon>
        <taxon>Embryophyta</taxon>
        <taxon>Tracheophyta</taxon>
        <taxon>Spermatophyta</taxon>
        <taxon>Magnoliopsida</taxon>
        <taxon>eudicotyledons</taxon>
        <taxon>Gunneridae</taxon>
        <taxon>Pentapetalae</taxon>
        <taxon>rosids</taxon>
        <taxon>fabids</taxon>
        <taxon>Rosales</taxon>
        <taxon>Rosaceae</taxon>
        <taxon>Amygdaloideae</taxon>
        <taxon>Amygdaleae</taxon>
        <taxon>Prunus</taxon>
    </lineage>
</organism>
<feature type="region of interest" description="Disordered" evidence="1">
    <location>
        <begin position="122"/>
        <end position="144"/>
    </location>
</feature>
<comment type="caution">
    <text evidence="3">The sequence shown here is derived from an EMBL/GenBank/DDBJ whole genome shotgun (WGS) entry which is preliminary data.</text>
</comment>
<feature type="region of interest" description="Disordered" evidence="1">
    <location>
        <begin position="1"/>
        <end position="27"/>
    </location>
</feature>
<evidence type="ECO:0000259" key="2">
    <source>
        <dbReference type="Pfam" id="PF00078"/>
    </source>
</evidence>
<dbReference type="PANTHER" id="PTHR46890">
    <property type="entry name" value="NON-LTR RETROLELEMENT REVERSE TRANSCRIPTASE-LIKE PROTEIN-RELATED"/>
    <property type="match status" value="1"/>
</dbReference>
<dbReference type="SUPFAM" id="SSF56672">
    <property type="entry name" value="DNA/RNA polymerases"/>
    <property type="match status" value="1"/>
</dbReference>
<proteinExistence type="predicted"/>
<gene>
    <name evidence="3" type="ORF">L3X38_009312</name>
</gene>
<sequence>MSALSDKATRDNALTMGPIIGEPISKPSGQFNPFGGYFSEPTPFGNIRSFSGPSLICGLEKNKISEPQSKSEGTTTKLKPKTKFLSRFGRANGDGSRGFRKGLSHFNDRISSAGPPMLVCSLPPSSIADREDDDSSSSICPESVDSMAKVLSSESDFEDESSSNEKTKYTDAFANEEGILHEIFASPDDPGGVNGYVDGCFPTNIQPDVQTGLEVDDVATFVLDTTPEVIYYSRKRRNRRGYGRNDGLPKSLMHKMDISLVPLKKNLAHRRHGKPCNSNGDTGSMGPGNVISKVLASRLREVLGNTISQSQGAFVQKRQILDAVLVANEVVEEVRKQNRKGLVFKIDFEKAYDHVEWNFVDDVLARKGFGVKWRGWIFGCLESANFSIMINGKPRGKFRASRGLRQGDPLSPFLFTLLWWRMLDALGAEWVIPKGCFELLSINLRISGKGKKAGILRDCLIHAIFWNIWMERNRRIFQGHSGVRVEELWDRIKFWASLWASVSGLFKDYHYSTIMRDMMAVLR</sequence>
<protein>
    <recommendedName>
        <fullName evidence="2">Reverse transcriptase domain-containing protein</fullName>
    </recommendedName>
</protein>
<accession>A0AAD5F7Q2</accession>
<dbReference type="Proteomes" id="UP001054821">
    <property type="component" value="Chromosome 1"/>
</dbReference>
<dbReference type="InterPro" id="IPR043502">
    <property type="entry name" value="DNA/RNA_pol_sf"/>
</dbReference>
<dbReference type="AlphaFoldDB" id="A0AAD5F7Q2"/>
<dbReference type="Pfam" id="PF00078">
    <property type="entry name" value="RVT_1"/>
    <property type="match status" value="1"/>
</dbReference>
<name>A0AAD5F7Q2_PRUDU</name>
<reference evidence="3 4" key="1">
    <citation type="journal article" date="2022" name="G3 (Bethesda)">
        <title>Whole-genome sequence and methylome profiling of the almond [Prunus dulcis (Mill.) D.A. Webb] cultivar 'Nonpareil'.</title>
        <authorList>
            <person name="D'Amico-Willman K.M."/>
            <person name="Ouma W.Z."/>
            <person name="Meulia T."/>
            <person name="Sideli G.M."/>
            <person name="Gradziel T.M."/>
            <person name="Fresnedo-Ramirez J."/>
        </authorList>
    </citation>
    <scope>NUCLEOTIDE SEQUENCE [LARGE SCALE GENOMIC DNA]</scope>
    <source>
        <strain evidence="3">Clone GOH B32 T37-40</strain>
    </source>
</reference>
<evidence type="ECO:0000313" key="3">
    <source>
        <dbReference type="EMBL" id="KAI5356417.1"/>
    </source>
</evidence>
<keyword evidence="4" id="KW-1185">Reference proteome</keyword>
<dbReference type="InterPro" id="IPR000477">
    <property type="entry name" value="RT_dom"/>
</dbReference>
<evidence type="ECO:0000256" key="1">
    <source>
        <dbReference type="SAM" id="MobiDB-lite"/>
    </source>
</evidence>
<feature type="domain" description="Reverse transcriptase" evidence="2">
    <location>
        <begin position="290"/>
        <end position="425"/>
    </location>
</feature>
<dbReference type="EMBL" id="JAJFAZ020000001">
    <property type="protein sequence ID" value="KAI5356417.1"/>
    <property type="molecule type" value="Genomic_DNA"/>
</dbReference>